<dbReference type="InterPro" id="IPR008427">
    <property type="entry name" value="Extracellular_membr_CFEM_dom"/>
</dbReference>
<gene>
    <name evidence="19" type="ORF">EURHEDRAFT_452651</name>
</gene>
<dbReference type="AlphaFoldDB" id="A0A017SIA4"/>
<evidence type="ECO:0000256" key="12">
    <source>
        <dbReference type="ARBA" id="ARBA00023157"/>
    </source>
</evidence>
<keyword evidence="10 15" id="KW-0408">Iron</keyword>
<evidence type="ECO:0000256" key="6">
    <source>
        <dbReference type="ARBA" id="ARBA00022617"/>
    </source>
</evidence>
<evidence type="ECO:0000256" key="11">
    <source>
        <dbReference type="ARBA" id="ARBA00023136"/>
    </source>
</evidence>
<feature type="signal peptide" evidence="17">
    <location>
        <begin position="1"/>
        <end position="18"/>
    </location>
</feature>
<evidence type="ECO:0000256" key="16">
    <source>
        <dbReference type="SAM" id="MobiDB-lite"/>
    </source>
</evidence>
<comment type="similarity">
    <text evidence="3">Belongs to the RBT5 family.</text>
</comment>
<organism evidence="19 20">
    <name type="scientific">Aspergillus ruber (strain CBS 135680)</name>
    <dbReference type="NCBI Taxonomy" id="1388766"/>
    <lineage>
        <taxon>Eukaryota</taxon>
        <taxon>Fungi</taxon>
        <taxon>Dikarya</taxon>
        <taxon>Ascomycota</taxon>
        <taxon>Pezizomycotina</taxon>
        <taxon>Eurotiomycetes</taxon>
        <taxon>Eurotiomycetidae</taxon>
        <taxon>Eurotiales</taxon>
        <taxon>Aspergillaceae</taxon>
        <taxon>Aspergillus</taxon>
        <taxon>Aspergillus subgen. Aspergillus</taxon>
    </lineage>
</organism>
<evidence type="ECO:0000256" key="10">
    <source>
        <dbReference type="ARBA" id="ARBA00023004"/>
    </source>
</evidence>
<evidence type="ECO:0000256" key="5">
    <source>
        <dbReference type="ARBA" id="ARBA00022525"/>
    </source>
</evidence>
<evidence type="ECO:0000256" key="14">
    <source>
        <dbReference type="ARBA" id="ARBA00023288"/>
    </source>
</evidence>
<evidence type="ECO:0000256" key="4">
    <source>
        <dbReference type="ARBA" id="ARBA00022475"/>
    </source>
</evidence>
<dbReference type="InterPro" id="IPR051735">
    <property type="entry name" value="CFEM_domain"/>
</dbReference>
<dbReference type="PANTHER" id="PTHR37928">
    <property type="entry name" value="CFEM DOMAIN PROTEIN (AFU_ORTHOLOGUE AFUA_6G14090)"/>
    <property type="match status" value="1"/>
</dbReference>
<dbReference type="SMART" id="SM00747">
    <property type="entry name" value="CFEM"/>
    <property type="match status" value="1"/>
</dbReference>
<keyword evidence="11" id="KW-0472">Membrane</keyword>
<keyword evidence="7" id="KW-0336">GPI-anchor</keyword>
<dbReference type="HOGENOM" id="CLU_063084_2_1_1"/>
<dbReference type="GO" id="GO:0005576">
    <property type="term" value="C:extracellular region"/>
    <property type="evidence" value="ECO:0007669"/>
    <property type="project" value="UniProtKB-SubCell"/>
</dbReference>
<feature type="chain" id="PRO_5001495680" evidence="17">
    <location>
        <begin position="19"/>
        <end position="183"/>
    </location>
</feature>
<comment type="caution">
    <text evidence="15">Lacks conserved residue(s) required for the propagation of feature annotation.</text>
</comment>
<dbReference type="PROSITE" id="PS52012">
    <property type="entry name" value="CFEM"/>
    <property type="match status" value="1"/>
</dbReference>
<keyword evidence="5" id="KW-0964">Secreted</keyword>
<evidence type="ECO:0000256" key="13">
    <source>
        <dbReference type="ARBA" id="ARBA00023180"/>
    </source>
</evidence>
<feature type="compositionally biased region" description="Low complexity" evidence="16">
    <location>
        <begin position="101"/>
        <end position="122"/>
    </location>
</feature>
<keyword evidence="8 15" id="KW-0479">Metal-binding</keyword>
<evidence type="ECO:0000259" key="18">
    <source>
        <dbReference type="PROSITE" id="PS52012"/>
    </source>
</evidence>
<dbReference type="OrthoDB" id="3767534at2759"/>
<keyword evidence="4" id="KW-1003">Cell membrane</keyword>
<dbReference type="STRING" id="1388766.A0A017SIA4"/>
<evidence type="ECO:0000256" key="17">
    <source>
        <dbReference type="SAM" id="SignalP"/>
    </source>
</evidence>
<feature type="region of interest" description="Disordered" evidence="16">
    <location>
        <begin position="94"/>
        <end position="122"/>
    </location>
</feature>
<evidence type="ECO:0000256" key="8">
    <source>
        <dbReference type="ARBA" id="ARBA00022723"/>
    </source>
</evidence>
<evidence type="ECO:0000313" key="20">
    <source>
        <dbReference type="Proteomes" id="UP000019804"/>
    </source>
</evidence>
<dbReference type="Proteomes" id="UP000019804">
    <property type="component" value="Unassembled WGS sequence"/>
</dbReference>
<name>A0A017SIA4_ASPRC</name>
<dbReference type="GO" id="GO:0005886">
    <property type="term" value="C:plasma membrane"/>
    <property type="evidence" value="ECO:0007669"/>
    <property type="project" value="UniProtKB-SubCell"/>
</dbReference>
<dbReference type="GO" id="GO:0046872">
    <property type="term" value="F:metal ion binding"/>
    <property type="evidence" value="ECO:0007669"/>
    <property type="project" value="UniProtKB-UniRule"/>
</dbReference>
<protein>
    <submittedName>
        <fullName evidence="19">CFEM-domain-containing protein</fullName>
    </submittedName>
</protein>
<evidence type="ECO:0000256" key="1">
    <source>
        <dbReference type="ARBA" id="ARBA00004609"/>
    </source>
</evidence>
<feature type="binding site" description="axial binding residue" evidence="15">
    <location>
        <position position="45"/>
    </location>
    <ligand>
        <name>heme</name>
        <dbReference type="ChEBI" id="CHEBI:30413"/>
    </ligand>
    <ligandPart>
        <name>Fe</name>
        <dbReference type="ChEBI" id="CHEBI:18248"/>
    </ligandPart>
</feature>
<evidence type="ECO:0000313" key="19">
    <source>
        <dbReference type="EMBL" id="EYE96394.1"/>
    </source>
</evidence>
<dbReference type="EMBL" id="KK088418">
    <property type="protein sequence ID" value="EYE96394.1"/>
    <property type="molecule type" value="Genomic_DNA"/>
</dbReference>
<keyword evidence="12 15" id="KW-1015">Disulfide bond</keyword>
<dbReference type="GeneID" id="63699183"/>
<keyword evidence="14" id="KW-0449">Lipoprotein</keyword>
<reference evidence="20" key="1">
    <citation type="journal article" date="2014" name="Nat. Commun.">
        <title>Genomic adaptations of the halophilic Dead Sea filamentous fungus Eurotium rubrum.</title>
        <authorList>
            <person name="Kis-Papo T."/>
            <person name="Weig A.R."/>
            <person name="Riley R."/>
            <person name="Persoh D."/>
            <person name="Salamov A."/>
            <person name="Sun H."/>
            <person name="Lipzen A."/>
            <person name="Wasser S.P."/>
            <person name="Rambold G."/>
            <person name="Grigoriev I.V."/>
            <person name="Nevo E."/>
        </authorList>
    </citation>
    <scope>NUCLEOTIDE SEQUENCE [LARGE SCALE GENOMIC DNA]</scope>
    <source>
        <strain evidence="20">CBS 135680</strain>
    </source>
</reference>
<comment type="subcellular location">
    <subcellularLocation>
        <location evidence="1">Cell membrane</location>
        <topology evidence="1">Lipid-anchor</topology>
        <topology evidence="1">GPI-anchor</topology>
    </subcellularLocation>
    <subcellularLocation>
        <location evidence="2">Secreted</location>
    </subcellularLocation>
</comment>
<feature type="domain" description="CFEM" evidence="18">
    <location>
        <begin position="1"/>
        <end position="108"/>
    </location>
</feature>
<keyword evidence="6 15" id="KW-0349">Heme</keyword>
<dbReference type="Pfam" id="PF05730">
    <property type="entry name" value="CFEM"/>
    <property type="match status" value="1"/>
</dbReference>
<evidence type="ECO:0000256" key="9">
    <source>
        <dbReference type="ARBA" id="ARBA00022729"/>
    </source>
</evidence>
<dbReference type="GO" id="GO:0098552">
    <property type="term" value="C:side of membrane"/>
    <property type="evidence" value="ECO:0007669"/>
    <property type="project" value="UniProtKB-KW"/>
</dbReference>
<keyword evidence="20" id="KW-1185">Reference proteome</keyword>
<feature type="disulfide bond" evidence="15">
    <location>
        <begin position="50"/>
        <end position="83"/>
    </location>
</feature>
<evidence type="ECO:0000256" key="15">
    <source>
        <dbReference type="PROSITE-ProRule" id="PRU01356"/>
    </source>
</evidence>
<dbReference type="RefSeq" id="XP_040640082.1">
    <property type="nucleotide sequence ID" value="XM_040784059.1"/>
</dbReference>
<keyword evidence="13" id="KW-0325">Glycoprotein</keyword>
<keyword evidence="9 17" id="KW-0732">Signal</keyword>
<sequence length="183" mass="17596">MRFTQVVAALAATGLASAQIPDVPSCSLQCFLDSLSNDGCSELTDFACHCTKPQLPQEITPCVEKACSEADQSAVSSAVVQECSAAGHPISLPPVGGSNVSRSEATATASSDSSAVGDTPSSAVASSSAVATGSSSGAIPSASASSSNSGSSSAPPLYTGAASNMKCSIAGAAAVAAAAVYAA</sequence>
<evidence type="ECO:0000256" key="7">
    <source>
        <dbReference type="ARBA" id="ARBA00022622"/>
    </source>
</evidence>
<accession>A0A017SIA4</accession>
<proteinExistence type="inferred from homology"/>
<evidence type="ECO:0000256" key="2">
    <source>
        <dbReference type="ARBA" id="ARBA00004613"/>
    </source>
</evidence>
<evidence type="ECO:0000256" key="3">
    <source>
        <dbReference type="ARBA" id="ARBA00010031"/>
    </source>
</evidence>
<dbReference type="PANTHER" id="PTHR37928:SF2">
    <property type="entry name" value="GPI ANCHORED CFEM DOMAIN PROTEIN (AFU_ORTHOLOGUE AFUA_6G10580)"/>
    <property type="match status" value="1"/>
</dbReference>